<evidence type="ECO:0000313" key="1">
    <source>
        <dbReference type="EMBL" id="CAF0902663.1"/>
    </source>
</evidence>
<gene>
    <name evidence="1" type="ORF">OXX778_LOCUS11479</name>
</gene>
<organism evidence="1 2">
    <name type="scientific">Brachionus calyciflorus</name>
    <dbReference type="NCBI Taxonomy" id="104777"/>
    <lineage>
        <taxon>Eukaryota</taxon>
        <taxon>Metazoa</taxon>
        <taxon>Spiralia</taxon>
        <taxon>Gnathifera</taxon>
        <taxon>Rotifera</taxon>
        <taxon>Eurotatoria</taxon>
        <taxon>Monogononta</taxon>
        <taxon>Pseudotrocha</taxon>
        <taxon>Ploima</taxon>
        <taxon>Brachionidae</taxon>
        <taxon>Brachionus</taxon>
    </lineage>
</organism>
<dbReference type="EMBL" id="CAJNOC010001951">
    <property type="protein sequence ID" value="CAF0902663.1"/>
    <property type="molecule type" value="Genomic_DNA"/>
</dbReference>
<protein>
    <submittedName>
        <fullName evidence="1">Uncharacterized protein</fullName>
    </submittedName>
</protein>
<proteinExistence type="predicted"/>
<dbReference type="AlphaFoldDB" id="A0A813ZSJ5"/>
<comment type="caution">
    <text evidence="1">The sequence shown here is derived from an EMBL/GenBank/DDBJ whole genome shotgun (WGS) entry which is preliminary data.</text>
</comment>
<reference evidence="1" key="1">
    <citation type="submission" date="2021-02" db="EMBL/GenBank/DDBJ databases">
        <authorList>
            <person name="Nowell W R."/>
        </authorList>
    </citation>
    <scope>NUCLEOTIDE SEQUENCE</scope>
    <source>
        <strain evidence="1">Ploen Becks lab</strain>
    </source>
</reference>
<accession>A0A813ZSJ5</accession>
<keyword evidence="2" id="KW-1185">Reference proteome</keyword>
<sequence length="262" mass="31530">MPYKRNFKHIRESKPWPRTSLKKSKYDCHEEQNVNFFNDDHYVNYPKEFFNMNQSDFDYQTEEDSRYSEKALSEETDFQNSPISQTYISNSTQYLQVDRSELDESIEFGTNCQNENYGYDSEDFEQNQYNEDLLNFVTKINDKNFSEKNFESALVSLYLSGKFSQTGFRLLCHFLKIVVKDQFKPPSDINQCIERLISDDKLRFEKNWFCQNCCKIFTDIGNKFINACPNCNLKLQMNYKISIEEQIRRIFERNQYLFKHKN</sequence>
<dbReference type="Proteomes" id="UP000663879">
    <property type="component" value="Unassembled WGS sequence"/>
</dbReference>
<evidence type="ECO:0000313" key="2">
    <source>
        <dbReference type="Proteomes" id="UP000663879"/>
    </source>
</evidence>
<name>A0A813ZSJ5_9BILA</name>